<reference evidence="2 3" key="1">
    <citation type="submission" date="2015-09" db="EMBL/GenBank/DDBJ databases">
        <title>Sorangium comparison.</title>
        <authorList>
            <person name="Zaburannyi N."/>
            <person name="Bunk B."/>
            <person name="Overmann J."/>
            <person name="Mueller R."/>
        </authorList>
    </citation>
    <scope>NUCLEOTIDE SEQUENCE [LARGE SCALE GENOMIC DNA]</scope>
    <source>
        <strain evidence="2 3">So ceGT47</strain>
    </source>
</reference>
<dbReference type="InterPro" id="IPR009081">
    <property type="entry name" value="PP-bd_ACP"/>
</dbReference>
<dbReference type="Pfam" id="PF00550">
    <property type="entry name" value="PP-binding"/>
    <property type="match status" value="1"/>
</dbReference>
<dbReference type="AlphaFoldDB" id="A0A4P2Q1D0"/>
<evidence type="ECO:0000313" key="2">
    <source>
        <dbReference type="EMBL" id="AUX23057.1"/>
    </source>
</evidence>
<dbReference type="Gene3D" id="1.10.1200.10">
    <property type="entry name" value="ACP-like"/>
    <property type="match status" value="1"/>
</dbReference>
<sequence length="115" mass="12443">MRAGHRAKVVPPSALDRKGRGVIDVNANSMSTSSIESTIRNFLVTSFGYRGATADLGAEVPLLDQGILDSTAVLEIVQFFEQELGIQVADEEMVPENFGSIARLVTYVNTKKSNN</sequence>
<evidence type="ECO:0000259" key="1">
    <source>
        <dbReference type="PROSITE" id="PS50075"/>
    </source>
</evidence>
<accession>A0A4P2Q1D0</accession>
<dbReference type="PROSITE" id="PS50075">
    <property type="entry name" value="CARRIER"/>
    <property type="match status" value="1"/>
</dbReference>
<organism evidence="2 3">
    <name type="scientific">Sorangium cellulosum</name>
    <name type="common">Polyangium cellulosum</name>
    <dbReference type="NCBI Taxonomy" id="56"/>
    <lineage>
        <taxon>Bacteria</taxon>
        <taxon>Pseudomonadati</taxon>
        <taxon>Myxococcota</taxon>
        <taxon>Polyangia</taxon>
        <taxon>Polyangiales</taxon>
        <taxon>Polyangiaceae</taxon>
        <taxon>Sorangium</taxon>
    </lineage>
</organism>
<name>A0A4P2Q1D0_SORCE</name>
<dbReference type="InterPro" id="IPR036736">
    <property type="entry name" value="ACP-like_sf"/>
</dbReference>
<protein>
    <recommendedName>
        <fullName evidence="1">Carrier domain-containing protein</fullName>
    </recommendedName>
</protein>
<dbReference type="EMBL" id="CP012670">
    <property type="protein sequence ID" value="AUX23057.1"/>
    <property type="molecule type" value="Genomic_DNA"/>
</dbReference>
<dbReference type="Proteomes" id="UP000295781">
    <property type="component" value="Chromosome"/>
</dbReference>
<proteinExistence type="predicted"/>
<gene>
    <name evidence="2" type="ORF">SOCEGT47_035750</name>
</gene>
<evidence type="ECO:0000313" key="3">
    <source>
        <dbReference type="Proteomes" id="UP000295781"/>
    </source>
</evidence>
<feature type="domain" description="Carrier" evidence="1">
    <location>
        <begin position="33"/>
        <end position="112"/>
    </location>
</feature>
<dbReference type="SUPFAM" id="SSF47336">
    <property type="entry name" value="ACP-like"/>
    <property type="match status" value="1"/>
</dbReference>